<evidence type="ECO:0000256" key="8">
    <source>
        <dbReference type="SAM" id="MobiDB-lite"/>
    </source>
</evidence>
<keyword evidence="13" id="KW-1185">Reference proteome</keyword>
<evidence type="ECO:0000256" key="1">
    <source>
        <dbReference type="ARBA" id="ARBA00001953"/>
    </source>
</evidence>
<dbReference type="Gene3D" id="3.30.700.40">
    <property type="match status" value="1"/>
</dbReference>
<dbReference type="EC" id="6.3.4.14" evidence="2"/>
<evidence type="ECO:0000256" key="5">
    <source>
        <dbReference type="ARBA" id="ARBA00022840"/>
    </source>
</evidence>
<dbReference type="PROSITE" id="PS50975">
    <property type="entry name" value="ATP_GRASP"/>
    <property type="match status" value="1"/>
</dbReference>
<dbReference type="Proteomes" id="UP000658754">
    <property type="component" value="Unassembled WGS sequence"/>
</dbReference>
<evidence type="ECO:0000313" key="12">
    <source>
        <dbReference type="EMBL" id="GGI94166.1"/>
    </source>
</evidence>
<dbReference type="InterPro" id="IPR001882">
    <property type="entry name" value="Biotin_BS"/>
</dbReference>
<feature type="domain" description="Lipoyl-binding" evidence="9">
    <location>
        <begin position="665"/>
        <end position="740"/>
    </location>
</feature>
<comment type="cofactor">
    <cofactor evidence="1">
        <name>biotin</name>
        <dbReference type="ChEBI" id="CHEBI:57586"/>
    </cofactor>
</comment>
<dbReference type="PROSITE" id="PS50979">
    <property type="entry name" value="BC"/>
    <property type="match status" value="1"/>
</dbReference>
<keyword evidence="4 7" id="KW-0547">Nucleotide-binding</keyword>
<gene>
    <name evidence="12" type="ORF">GCM10007175_34590</name>
</gene>
<dbReference type="InterPro" id="IPR005481">
    <property type="entry name" value="BC-like_N"/>
</dbReference>
<dbReference type="InterPro" id="IPR011764">
    <property type="entry name" value="Biotin_carboxylation_dom"/>
</dbReference>
<dbReference type="InterPro" id="IPR011761">
    <property type="entry name" value="ATP-grasp"/>
</dbReference>
<dbReference type="PROSITE" id="PS00188">
    <property type="entry name" value="BIOTIN"/>
    <property type="match status" value="1"/>
</dbReference>
<dbReference type="SUPFAM" id="SSF51246">
    <property type="entry name" value="Rudiment single hybrid motif"/>
    <property type="match status" value="1"/>
</dbReference>
<dbReference type="Pfam" id="PF00364">
    <property type="entry name" value="Biotin_lipoyl"/>
    <property type="match status" value="1"/>
</dbReference>
<dbReference type="PROSITE" id="PS00867">
    <property type="entry name" value="CPSASE_2"/>
    <property type="match status" value="1"/>
</dbReference>
<keyword evidence="5 7" id="KW-0067">ATP-binding</keyword>
<dbReference type="EMBL" id="BMKV01000007">
    <property type="protein sequence ID" value="GGI94166.1"/>
    <property type="molecule type" value="Genomic_DNA"/>
</dbReference>
<comment type="caution">
    <text evidence="12">The sequence shown here is derived from an EMBL/GenBank/DDBJ whole genome shotgun (WGS) entry which is preliminary data.</text>
</comment>
<evidence type="ECO:0000259" key="11">
    <source>
        <dbReference type="PROSITE" id="PS50979"/>
    </source>
</evidence>
<accession>A0ABQ2CLK5</accession>
<dbReference type="Pfam" id="PF02785">
    <property type="entry name" value="Biotin_carb_C"/>
    <property type="match status" value="1"/>
</dbReference>
<evidence type="ECO:0000256" key="7">
    <source>
        <dbReference type="PROSITE-ProRule" id="PRU00409"/>
    </source>
</evidence>
<dbReference type="SUPFAM" id="SSF56059">
    <property type="entry name" value="Glutathione synthetase ATP-binding domain-like"/>
    <property type="match status" value="1"/>
</dbReference>
<dbReference type="SUPFAM" id="SSF51230">
    <property type="entry name" value="Single hybrid motif"/>
    <property type="match status" value="1"/>
</dbReference>
<dbReference type="InterPro" id="IPR005482">
    <property type="entry name" value="Biotin_COase_C"/>
</dbReference>
<evidence type="ECO:0000259" key="9">
    <source>
        <dbReference type="PROSITE" id="PS50968"/>
    </source>
</evidence>
<protein>
    <recommendedName>
        <fullName evidence="2">biotin carboxylase</fullName>
        <ecNumber evidence="2">6.3.4.14</ecNumber>
    </recommendedName>
</protein>
<reference evidence="13" key="1">
    <citation type="journal article" date="2019" name="Int. J. Syst. Evol. Microbiol.">
        <title>The Global Catalogue of Microorganisms (GCM) 10K type strain sequencing project: providing services to taxonomists for standard genome sequencing and annotation.</title>
        <authorList>
            <consortium name="The Broad Institute Genomics Platform"/>
            <consortium name="The Broad Institute Genome Sequencing Center for Infectious Disease"/>
            <person name="Wu L."/>
            <person name="Ma J."/>
        </authorList>
    </citation>
    <scope>NUCLEOTIDE SEQUENCE [LARGE SCALE GENOMIC DNA]</scope>
    <source>
        <strain evidence="13">CGMCC 1.3601</strain>
    </source>
</reference>
<dbReference type="CDD" id="cd06850">
    <property type="entry name" value="biotinyl_domain"/>
    <property type="match status" value="1"/>
</dbReference>
<dbReference type="InterPro" id="IPR048429">
    <property type="entry name" value="MCC_alpha_BT"/>
</dbReference>
<dbReference type="InterPro" id="IPR000089">
    <property type="entry name" value="Biotin_lipoyl"/>
</dbReference>
<dbReference type="InterPro" id="IPR011053">
    <property type="entry name" value="Single_hybrid_motif"/>
</dbReference>
<dbReference type="PANTHER" id="PTHR18866">
    <property type="entry name" value="CARBOXYLASE:PYRUVATE/ACETYL-COA/PROPIONYL-COA CARBOXYLASE"/>
    <property type="match status" value="1"/>
</dbReference>
<name>A0ABQ2CLK5_9MICC</name>
<dbReference type="PANTHER" id="PTHR18866:SF33">
    <property type="entry name" value="METHYLCROTONOYL-COA CARBOXYLASE SUBUNIT ALPHA, MITOCHONDRIAL-RELATED"/>
    <property type="match status" value="1"/>
</dbReference>
<dbReference type="InterPro" id="IPR050856">
    <property type="entry name" value="Biotin_carboxylase_complex"/>
</dbReference>
<dbReference type="SMART" id="SM00878">
    <property type="entry name" value="Biotin_carb_C"/>
    <property type="match status" value="1"/>
</dbReference>
<dbReference type="InterPro" id="IPR016185">
    <property type="entry name" value="PreATP-grasp_dom_sf"/>
</dbReference>
<evidence type="ECO:0000256" key="2">
    <source>
        <dbReference type="ARBA" id="ARBA00013263"/>
    </source>
</evidence>
<dbReference type="Gene3D" id="3.30.470.20">
    <property type="entry name" value="ATP-grasp fold, B domain"/>
    <property type="match status" value="1"/>
</dbReference>
<feature type="domain" description="ATP-grasp" evidence="10">
    <location>
        <begin position="135"/>
        <end position="339"/>
    </location>
</feature>
<dbReference type="InterPro" id="IPR011054">
    <property type="entry name" value="Rudment_hybrid_motif"/>
</dbReference>
<dbReference type="SUPFAM" id="SSF52440">
    <property type="entry name" value="PreATP-grasp domain"/>
    <property type="match status" value="1"/>
</dbReference>
<proteinExistence type="predicted"/>
<feature type="compositionally biased region" description="Basic and acidic residues" evidence="8">
    <location>
        <begin position="754"/>
        <end position="763"/>
    </location>
</feature>
<keyword evidence="3" id="KW-0436">Ligase</keyword>
<dbReference type="Gene3D" id="2.40.50.100">
    <property type="match status" value="1"/>
</dbReference>
<evidence type="ECO:0000256" key="6">
    <source>
        <dbReference type="ARBA" id="ARBA00023267"/>
    </source>
</evidence>
<evidence type="ECO:0000256" key="3">
    <source>
        <dbReference type="ARBA" id="ARBA00022598"/>
    </source>
</evidence>
<dbReference type="PROSITE" id="PS00866">
    <property type="entry name" value="CPSASE_1"/>
    <property type="match status" value="1"/>
</dbReference>
<dbReference type="Pfam" id="PF00289">
    <property type="entry name" value="Biotin_carb_N"/>
    <property type="match status" value="1"/>
</dbReference>
<evidence type="ECO:0000259" key="10">
    <source>
        <dbReference type="PROSITE" id="PS50975"/>
    </source>
</evidence>
<dbReference type="PROSITE" id="PS50968">
    <property type="entry name" value="BIOTINYL_LIPOYL"/>
    <property type="match status" value="1"/>
</dbReference>
<sequence>MTTPSLAGTPAATRPMFGTVLVANRGEIACRVIRTLKALGIRPVAVYSDADAGARHVREADTAVRIGPAAAAESYLNIGAIIEACRRTGAEAVHPGYGFLSENVEFARALEQAGIAFIGPGVEALNIMGDKIRSKNHVAGYGVPVVPGVAQPGMSDAELVDAAAGVGFPLLIKPSAGGGGKGMHVVQRPEDLAATLATARRVAASAFGDDTLFLERLVTTPRHIEVQVLADSHGNVIHLGERECSLQRRHQKVIEEAPSPLLEALPDGAAIRARIGEAACNAARSVNYSGAGTVEFLVSDDAPDQFYFMEMNTRLQVEHPVTEMVTGIDLVEWQVRIAAGGELTVRQADVELHGHAAEARVYAEVPERNFLPSTGTVLLLDELPGPQQRPGAPARVAMDTPRGRVRVDSSLVEGVEVSSSYDPMISKVIAWGEDRTAALDTLDAALAGYTALGLDTNVEYLRLLINDADVRAGRLETGLIERKLPGLSFRRVADAELAAAALFTLAMEEQNNTPPAPGPWQARNGWRLGAPAPRLVSLGTPDGGVAAVRVSGTRDAGAEADGTALDGTALDGTVSGRTFLVAVGDGPARPARLEFPSRRQAVLTLDGRTSTYSIAPVFRGPADPTRDSPVVGIPAELFLGNEGWSCRLDVLSREARLDRVLAALQREEGATDPAVRSPMPGTVVSVPVSDGDTVAAGQLLVSVEAMKMEHQLVAPLNGTVHLTARPGDLVKADQVLATIHPHAGDTDADTMHSTAKEPRHGRF</sequence>
<dbReference type="Pfam" id="PF21139">
    <property type="entry name" value="BT_MCC_alpha"/>
    <property type="match status" value="1"/>
</dbReference>
<dbReference type="Pfam" id="PF02786">
    <property type="entry name" value="CPSase_L_D2"/>
    <property type="match status" value="1"/>
</dbReference>
<evidence type="ECO:0000256" key="4">
    <source>
        <dbReference type="ARBA" id="ARBA00022741"/>
    </source>
</evidence>
<feature type="region of interest" description="Disordered" evidence="8">
    <location>
        <begin position="740"/>
        <end position="763"/>
    </location>
</feature>
<dbReference type="InterPro" id="IPR005479">
    <property type="entry name" value="CPAse_ATP-bd"/>
</dbReference>
<feature type="domain" description="Biotin carboxylation" evidence="11">
    <location>
        <begin position="16"/>
        <end position="485"/>
    </location>
</feature>
<dbReference type="RefSeq" id="WP_188732146.1">
    <property type="nucleotide sequence ID" value="NZ_BMKV01000007.1"/>
</dbReference>
<organism evidence="12 13">
    <name type="scientific">Pseudarthrobacter scleromae</name>
    <dbReference type="NCBI Taxonomy" id="158897"/>
    <lineage>
        <taxon>Bacteria</taxon>
        <taxon>Bacillati</taxon>
        <taxon>Actinomycetota</taxon>
        <taxon>Actinomycetes</taxon>
        <taxon>Micrococcales</taxon>
        <taxon>Micrococcaceae</taxon>
        <taxon>Pseudarthrobacter</taxon>
    </lineage>
</organism>
<evidence type="ECO:0000313" key="13">
    <source>
        <dbReference type="Proteomes" id="UP000658754"/>
    </source>
</evidence>
<keyword evidence="6" id="KW-0092">Biotin</keyword>